<organism evidence="3 4">
    <name type="scientific">Plakobranchus ocellatus</name>
    <dbReference type="NCBI Taxonomy" id="259542"/>
    <lineage>
        <taxon>Eukaryota</taxon>
        <taxon>Metazoa</taxon>
        <taxon>Spiralia</taxon>
        <taxon>Lophotrochozoa</taxon>
        <taxon>Mollusca</taxon>
        <taxon>Gastropoda</taxon>
        <taxon>Heterobranchia</taxon>
        <taxon>Euthyneura</taxon>
        <taxon>Panpulmonata</taxon>
        <taxon>Sacoglossa</taxon>
        <taxon>Placobranchoidea</taxon>
        <taxon>Plakobranchidae</taxon>
        <taxon>Plakobranchus</taxon>
    </lineage>
</organism>
<feature type="chain" id="PRO_5043495250" evidence="2">
    <location>
        <begin position="21"/>
        <end position="335"/>
    </location>
</feature>
<gene>
    <name evidence="3" type="ORF">PoB_000076000</name>
</gene>
<dbReference type="Proteomes" id="UP000735302">
    <property type="component" value="Unassembled WGS sequence"/>
</dbReference>
<feature type="signal peptide" evidence="2">
    <location>
        <begin position="1"/>
        <end position="20"/>
    </location>
</feature>
<comment type="caution">
    <text evidence="3">The sequence shown here is derived from an EMBL/GenBank/DDBJ whole genome shotgun (WGS) entry which is preliminary data.</text>
</comment>
<accession>A0AAV3XTN4</accession>
<evidence type="ECO:0000313" key="3">
    <source>
        <dbReference type="EMBL" id="GFN74254.1"/>
    </source>
</evidence>
<keyword evidence="4" id="KW-1185">Reference proteome</keyword>
<reference evidence="3 4" key="1">
    <citation type="journal article" date="2021" name="Elife">
        <title>Chloroplast acquisition without the gene transfer in kleptoplastic sea slugs, Plakobranchus ocellatus.</title>
        <authorList>
            <person name="Maeda T."/>
            <person name="Takahashi S."/>
            <person name="Yoshida T."/>
            <person name="Shimamura S."/>
            <person name="Takaki Y."/>
            <person name="Nagai Y."/>
            <person name="Toyoda A."/>
            <person name="Suzuki Y."/>
            <person name="Arimoto A."/>
            <person name="Ishii H."/>
            <person name="Satoh N."/>
            <person name="Nishiyama T."/>
            <person name="Hasebe M."/>
            <person name="Maruyama T."/>
            <person name="Minagawa J."/>
            <person name="Obokata J."/>
            <person name="Shigenobu S."/>
        </authorList>
    </citation>
    <scope>NUCLEOTIDE SEQUENCE [LARGE SCALE GENOMIC DNA]</scope>
</reference>
<feature type="compositionally biased region" description="Low complexity" evidence="1">
    <location>
        <begin position="115"/>
        <end position="158"/>
    </location>
</feature>
<sequence length="335" mass="34648">MNQSCIIAVCLALFIQTAFAQNDTLADSSNNSTAANSSSSSSSSSSSNSTAAENNSSNSSNMSGSTGQQFTPGLPTDFPGQGASNSTPSLPFPPSAPSQPGDAVAGNNTAGSNDTSNGNTTASLSSSASNATSGNDSSASNATEGGSSEASDTSTSGSTDVSFANLTLFGISDKCAERVRACLTNDTTATAYFEELNYCSAFEKTQYCVEEHDIPDINMKNCTQVETQRLLIFSCGPDTLHVKAGYQCKARITHCSIDALSDEEMSMDATDELFKNVTCSLPDSAESVVCLTSSEEGAVCSTQDIQILNDETCAAMNLLSSLFLTLVMLLVARAL</sequence>
<dbReference type="EMBL" id="BLXT01000063">
    <property type="protein sequence ID" value="GFN74254.1"/>
    <property type="molecule type" value="Genomic_DNA"/>
</dbReference>
<proteinExistence type="predicted"/>
<evidence type="ECO:0000256" key="2">
    <source>
        <dbReference type="SAM" id="SignalP"/>
    </source>
</evidence>
<name>A0AAV3XTN4_9GAST</name>
<feature type="region of interest" description="Disordered" evidence="1">
    <location>
        <begin position="26"/>
        <end position="158"/>
    </location>
</feature>
<protein>
    <submittedName>
        <fullName evidence="3">Uncharacterized protein</fullName>
    </submittedName>
</protein>
<evidence type="ECO:0000256" key="1">
    <source>
        <dbReference type="SAM" id="MobiDB-lite"/>
    </source>
</evidence>
<dbReference type="AlphaFoldDB" id="A0AAV3XTN4"/>
<keyword evidence="2" id="KW-0732">Signal</keyword>
<evidence type="ECO:0000313" key="4">
    <source>
        <dbReference type="Proteomes" id="UP000735302"/>
    </source>
</evidence>
<feature type="compositionally biased region" description="Low complexity" evidence="1">
    <location>
        <begin position="28"/>
        <end position="66"/>
    </location>
</feature>